<dbReference type="Gene3D" id="3.40.50.720">
    <property type="entry name" value="NAD(P)-binding Rossmann-like Domain"/>
    <property type="match status" value="1"/>
</dbReference>
<dbReference type="Proteomes" id="UP000614272">
    <property type="component" value="Unassembled WGS sequence"/>
</dbReference>
<dbReference type="EMBL" id="BMGJ01000005">
    <property type="protein sequence ID" value="GGD61264.1"/>
    <property type="molecule type" value="Genomic_DNA"/>
</dbReference>
<organism evidence="9 10">
    <name type="scientific">Lacimicrobium alkaliphilum</name>
    <dbReference type="NCBI Taxonomy" id="1526571"/>
    <lineage>
        <taxon>Bacteria</taxon>
        <taxon>Pseudomonadati</taxon>
        <taxon>Pseudomonadota</taxon>
        <taxon>Gammaproteobacteria</taxon>
        <taxon>Alteromonadales</taxon>
        <taxon>Alteromonadaceae</taxon>
        <taxon>Lacimicrobium</taxon>
    </lineage>
</organism>
<dbReference type="Gene3D" id="3.30.360.10">
    <property type="entry name" value="Dihydrodipicolinate Reductase, domain 2"/>
    <property type="match status" value="1"/>
</dbReference>
<dbReference type="RefSeq" id="WP_099033674.1">
    <property type="nucleotide sequence ID" value="NZ_BMGJ01000005.1"/>
</dbReference>
<proteinExistence type="inferred from homology"/>
<evidence type="ECO:0000256" key="4">
    <source>
        <dbReference type="ARBA" id="ARBA00023002"/>
    </source>
</evidence>
<dbReference type="InterPro" id="IPR002811">
    <property type="entry name" value="Asp_DH"/>
</dbReference>
<comment type="catalytic activity">
    <reaction evidence="6">
        <text>L-aspartate + NAD(+) + H2O = oxaloacetate + NH4(+) + NADH + H(+)</text>
        <dbReference type="Rhea" id="RHEA:11788"/>
        <dbReference type="ChEBI" id="CHEBI:15377"/>
        <dbReference type="ChEBI" id="CHEBI:15378"/>
        <dbReference type="ChEBI" id="CHEBI:16452"/>
        <dbReference type="ChEBI" id="CHEBI:28938"/>
        <dbReference type="ChEBI" id="CHEBI:29991"/>
        <dbReference type="ChEBI" id="CHEBI:57540"/>
        <dbReference type="ChEBI" id="CHEBI:57945"/>
        <dbReference type="EC" id="1.4.1.21"/>
    </reaction>
</comment>
<dbReference type="Pfam" id="PF03447">
    <property type="entry name" value="NAD_binding_3"/>
    <property type="match status" value="1"/>
</dbReference>
<protein>
    <recommendedName>
        <fullName evidence="6">L-aspartate dehydrogenase</fullName>
        <ecNumber evidence="6">1.4.1.21</ecNumber>
    </recommendedName>
</protein>
<comment type="caution">
    <text evidence="9">The sequence shown here is derived from an EMBL/GenBank/DDBJ whole genome shotgun (WGS) entry which is preliminary data.</text>
</comment>
<feature type="binding site" evidence="6">
    <location>
        <position position="123"/>
    </location>
    <ligand>
        <name>NAD(+)</name>
        <dbReference type="ChEBI" id="CHEBI:57540"/>
    </ligand>
</feature>
<gene>
    <name evidence="6 9" type="primary">nadX</name>
    <name evidence="9" type="ORF">GCM10011357_15770</name>
</gene>
<name>A0ABQ1RBP4_9ALTE</name>
<evidence type="ECO:0000313" key="9">
    <source>
        <dbReference type="EMBL" id="GGD61264.1"/>
    </source>
</evidence>
<dbReference type="EC" id="1.4.1.21" evidence="6"/>
<dbReference type="NCBIfam" id="NF009828">
    <property type="entry name" value="PRK13303.1-3"/>
    <property type="match status" value="1"/>
</dbReference>
<dbReference type="NCBIfam" id="NF009825">
    <property type="entry name" value="PRK13302.1"/>
    <property type="match status" value="1"/>
</dbReference>
<evidence type="ECO:0000259" key="8">
    <source>
        <dbReference type="Pfam" id="PF03447"/>
    </source>
</evidence>
<comment type="miscellaneous">
    <text evidence="6">The iminoaspartate product is unstable in aqueous solution and can decompose to oxaloacetate and ammonia.</text>
</comment>
<comment type="pathway">
    <text evidence="6">Cofactor biosynthesis; NAD(+) biosynthesis; iminoaspartate from L-aspartate (dehydrogenase route): step 1/1.</text>
</comment>
<dbReference type="Pfam" id="PF01958">
    <property type="entry name" value="Asp_DH_C"/>
    <property type="match status" value="1"/>
</dbReference>
<evidence type="ECO:0000256" key="6">
    <source>
        <dbReference type="HAMAP-Rule" id="MF_01265"/>
    </source>
</evidence>
<dbReference type="InterPro" id="IPR036291">
    <property type="entry name" value="NAD(P)-bd_dom_sf"/>
</dbReference>
<keyword evidence="10" id="KW-1185">Reference proteome</keyword>
<evidence type="ECO:0000256" key="5">
    <source>
        <dbReference type="ARBA" id="ARBA00023027"/>
    </source>
</evidence>
<feature type="binding site" evidence="6">
    <location>
        <position position="191"/>
    </location>
    <ligand>
        <name>NAD(+)</name>
        <dbReference type="ChEBI" id="CHEBI:57540"/>
    </ligand>
</feature>
<evidence type="ECO:0000256" key="1">
    <source>
        <dbReference type="ARBA" id="ARBA00008331"/>
    </source>
</evidence>
<dbReference type="InterPro" id="IPR020626">
    <property type="entry name" value="Asp_DH_prok"/>
</dbReference>
<dbReference type="SUPFAM" id="SSF55347">
    <property type="entry name" value="Glyceraldehyde-3-phosphate dehydrogenase-like, C-terminal domain"/>
    <property type="match status" value="1"/>
</dbReference>
<dbReference type="SUPFAM" id="SSF51735">
    <property type="entry name" value="NAD(P)-binding Rossmann-fold domains"/>
    <property type="match status" value="1"/>
</dbReference>
<dbReference type="HAMAP" id="MF_01265">
    <property type="entry name" value="NadX"/>
    <property type="match status" value="1"/>
</dbReference>
<feature type="domain" description="Aspartate dehydrogenase" evidence="7">
    <location>
        <begin position="168"/>
        <end position="256"/>
    </location>
</feature>
<dbReference type="PANTHER" id="PTHR31873:SF6">
    <property type="entry name" value="ASPARTATE DEHYDROGENASE DOMAIN-CONTAINING PROTEIN"/>
    <property type="match status" value="1"/>
</dbReference>
<dbReference type="InterPro" id="IPR005106">
    <property type="entry name" value="Asp/hSer_DH_NAD-bd"/>
</dbReference>
<keyword evidence="2 6" id="KW-0662">Pyridine nucleotide biosynthesis</keyword>
<dbReference type="InterPro" id="IPR011182">
    <property type="entry name" value="L-Asp_DH"/>
</dbReference>
<comment type="function">
    <text evidence="6">Specifically catalyzes the NAD or NADP-dependent dehydrogenation of L-aspartate to iminoaspartate.</text>
</comment>
<keyword evidence="5 6" id="KW-0520">NAD</keyword>
<reference evidence="10" key="1">
    <citation type="journal article" date="2019" name="Int. J. Syst. Evol. Microbiol.">
        <title>The Global Catalogue of Microorganisms (GCM) 10K type strain sequencing project: providing services to taxonomists for standard genome sequencing and annotation.</title>
        <authorList>
            <consortium name="The Broad Institute Genomics Platform"/>
            <consortium name="The Broad Institute Genome Sequencing Center for Infectious Disease"/>
            <person name="Wu L."/>
            <person name="Ma J."/>
        </authorList>
    </citation>
    <scope>NUCLEOTIDE SEQUENCE [LARGE SCALE GENOMIC DNA]</scope>
    <source>
        <strain evidence="10">CGMCC 1.12923</strain>
    </source>
</reference>
<accession>A0ABQ1RBP4</accession>
<evidence type="ECO:0000256" key="3">
    <source>
        <dbReference type="ARBA" id="ARBA00022857"/>
    </source>
</evidence>
<feature type="domain" description="Aspartate/homoserine dehydrogenase NAD-binding" evidence="8">
    <location>
        <begin position="11"/>
        <end position="118"/>
    </location>
</feature>
<keyword evidence="3 6" id="KW-0521">NADP</keyword>
<sequence>MNQDLKVGIAGFGTIGRVVAKALDDKVEGLVLKAITSGNEQRAQQAMQALSRPVALVSAEQLAEQADIVVDCAPTQAFMDIAEPVLRAGKTLVTVSGAAILQHPQVIELARRNNGRIVLATGALLGLDAVRAAALGTIHSVTMVTRKPPTSLVKAKYIVENQVELLGITEPLRVFKGSAAQGAQLFPSNVNVAAALGLAGVGAEKTALEIWADPGKTRNTHTIRVEADSASFEMTIENVPTIENPGTGRITALSVIEALRSLTAPLRVGS</sequence>
<comment type="catalytic activity">
    <reaction evidence="6">
        <text>L-aspartate + NADP(+) + H2O = oxaloacetate + NH4(+) + NADPH + H(+)</text>
        <dbReference type="Rhea" id="RHEA:11784"/>
        <dbReference type="ChEBI" id="CHEBI:15377"/>
        <dbReference type="ChEBI" id="CHEBI:15378"/>
        <dbReference type="ChEBI" id="CHEBI:16452"/>
        <dbReference type="ChEBI" id="CHEBI:28938"/>
        <dbReference type="ChEBI" id="CHEBI:29991"/>
        <dbReference type="ChEBI" id="CHEBI:57783"/>
        <dbReference type="ChEBI" id="CHEBI:58349"/>
        <dbReference type="EC" id="1.4.1.21"/>
    </reaction>
</comment>
<dbReference type="PANTHER" id="PTHR31873">
    <property type="entry name" value="L-ASPARTATE DEHYDROGENASE-RELATED"/>
    <property type="match status" value="1"/>
</dbReference>
<comment type="similarity">
    <text evidence="1 6">Belongs to the L-aspartate dehydrogenase family.</text>
</comment>
<evidence type="ECO:0000313" key="10">
    <source>
        <dbReference type="Proteomes" id="UP000614272"/>
    </source>
</evidence>
<dbReference type="PIRSF" id="PIRSF005227">
    <property type="entry name" value="Asp_dh_NAD_syn"/>
    <property type="match status" value="1"/>
</dbReference>
<feature type="active site" evidence="6">
    <location>
        <position position="221"/>
    </location>
</feature>
<keyword evidence="4 6" id="KW-0560">Oxidoreductase</keyword>
<evidence type="ECO:0000259" key="7">
    <source>
        <dbReference type="Pfam" id="PF01958"/>
    </source>
</evidence>
<evidence type="ECO:0000256" key="2">
    <source>
        <dbReference type="ARBA" id="ARBA00022642"/>
    </source>
</evidence>